<reference evidence="3 4" key="1">
    <citation type="journal article" date="2019" name="Environ. Microbiol.">
        <title>At the nexus of three kingdoms: the genome of the mycorrhizal fungus Gigaspora margarita provides insights into plant, endobacterial and fungal interactions.</title>
        <authorList>
            <person name="Venice F."/>
            <person name="Ghignone S."/>
            <person name="Salvioli di Fossalunga A."/>
            <person name="Amselem J."/>
            <person name="Novero M."/>
            <person name="Xianan X."/>
            <person name="Sedzielewska Toro K."/>
            <person name="Morin E."/>
            <person name="Lipzen A."/>
            <person name="Grigoriev I.V."/>
            <person name="Henrissat B."/>
            <person name="Martin F.M."/>
            <person name="Bonfante P."/>
        </authorList>
    </citation>
    <scope>NUCLEOTIDE SEQUENCE [LARGE SCALE GENOMIC DNA]</scope>
    <source>
        <strain evidence="3 4">BEG34</strain>
    </source>
</reference>
<feature type="coiled-coil region" evidence="1">
    <location>
        <begin position="142"/>
        <end position="190"/>
    </location>
</feature>
<feature type="compositionally biased region" description="Polar residues" evidence="2">
    <location>
        <begin position="78"/>
        <end position="99"/>
    </location>
</feature>
<feature type="region of interest" description="Disordered" evidence="2">
    <location>
        <begin position="49"/>
        <end position="99"/>
    </location>
</feature>
<keyword evidence="1" id="KW-0175">Coiled coil</keyword>
<dbReference type="OrthoDB" id="2490831at2759"/>
<accession>A0A8H3X3Z7</accession>
<feature type="compositionally biased region" description="Polar residues" evidence="2">
    <location>
        <begin position="227"/>
        <end position="238"/>
    </location>
</feature>
<gene>
    <name evidence="3" type="ORF">F8M41_010141</name>
</gene>
<evidence type="ECO:0000313" key="4">
    <source>
        <dbReference type="Proteomes" id="UP000439903"/>
    </source>
</evidence>
<proteinExistence type="predicted"/>
<evidence type="ECO:0000256" key="2">
    <source>
        <dbReference type="SAM" id="MobiDB-lite"/>
    </source>
</evidence>
<feature type="compositionally biased region" description="Polar residues" evidence="2">
    <location>
        <begin position="49"/>
        <end position="62"/>
    </location>
</feature>
<comment type="caution">
    <text evidence="3">The sequence shown here is derived from an EMBL/GenBank/DDBJ whole genome shotgun (WGS) entry which is preliminary data.</text>
</comment>
<protein>
    <submittedName>
        <fullName evidence="3">Uncharacterized protein</fullName>
    </submittedName>
</protein>
<name>A0A8H3X3Z7_GIGMA</name>
<dbReference type="AlphaFoldDB" id="A0A8H3X3Z7"/>
<organism evidence="3 4">
    <name type="scientific">Gigaspora margarita</name>
    <dbReference type="NCBI Taxonomy" id="4874"/>
    <lineage>
        <taxon>Eukaryota</taxon>
        <taxon>Fungi</taxon>
        <taxon>Fungi incertae sedis</taxon>
        <taxon>Mucoromycota</taxon>
        <taxon>Glomeromycotina</taxon>
        <taxon>Glomeromycetes</taxon>
        <taxon>Diversisporales</taxon>
        <taxon>Gigasporaceae</taxon>
        <taxon>Gigaspora</taxon>
    </lineage>
</organism>
<evidence type="ECO:0000313" key="3">
    <source>
        <dbReference type="EMBL" id="KAF0396049.1"/>
    </source>
</evidence>
<sequence>MNLINHRPDQLLQNIFDLIDIIKSEPLIVIEPLTKNPLPLSETLTSTRLCQTSTSTTPNSPVRSAPHSPIRSLLHTPARSSSLARPSTPVHLTTSPKKSTFSHPTLPVIISSPELTSALSNLKQKYLPLRLSESMYTEKQQNIQLQKSFEESEAENDSLRKEIAQLRSRISDLEAENKQAKEEIEALVIINKGLGKESDLQSKTAGSMISKSEKSESEGEIFDDNNGKSSSEIQPSQLSTKRSFLIQKLLG</sequence>
<dbReference type="EMBL" id="WTPW01002127">
    <property type="protein sequence ID" value="KAF0396049.1"/>
    <property type="molecule type" value="Genomic_DNA"/>
</dbReference>
<feature type="region of interest" description="Disordered" evidence="2">
    <location>
        <begin position="200"/>
        <end position="238"/>
    </location>
</feature>
<dbReference type="Proteomes" id="UP000439903">
    <property type="component" value="Unassembled WGS sequence"/>
</dbReference>
<keyword evidence="4" id="KW-1185">Reference proteome</keyword>
<evidence type="ECO:0000256" key="1">
    <source>
        <dbReference type="SAM" id="Coils"/>
    </source>
</evidence>